<organism evidence="7 8">
    <name type="scientific">Trichocoleus desertorum GB2-A4</name>
    <dbReference type="NCBI Taxonomy" id="2933944"/>
    <lineage>
        <taxon>Bacteria</taxon>
        <taxon>Bacillati</taxon>
        <taxon>Cyanobacteriota</taxon>
        <taxon>Cyanophyceae</taxon>
        <taxon>Leptolyngbyales</taxon>
        <taxon>Trichocoleusaceae</taxon>
        <taxon>Trichocoleus</taxon>
    </lineage>
</organism>
<reference evidence="7 8" key="1">
    <citation type="submission" date="2022-04" db="EMBL/GenBank/DDBJ databases">
        <title>Positive selection, recombination, and allopatry shape intraspecific diversity of widespread and dominant cyanobacteria.</title>
        <authorList>
            <person name="Wei J."/>
            <person name="Shu W."/>
            <person name="Hu C."/>
        </authorList>
    </citation>
    <scope>NUCLEOTIDE SEQUENCE [LARGE SCALE GENOMIC DNA]</scope>
    <source>
        <strain evidence="7 8">GB2-A4</strain>
    </source>
</reference>
<evidence type="ECO:0000259" key="6">
    <source>
        <dbReference type="SMART" id="SM00752"/>
    </source>
</evidence>
<dbReference type="RefSeq" id="WP_190431190.1">
    <property type="nucleotide sequence ID" value="NZ_JAMPKM010000001.1"/>
</dbReference>
<dbReference type="EMBL" id="JAMPKM010000001">
    <property type="protein sequence ID" value="MEP0815643.1"/>
    <property type="molecule type" value="Genomic_DNA"/>
</dbReference>
<feature type="transmembrane region" description="Helical" evidence="5">
    <location>
        <begin position="262"/>
        <end position="292"/>
    </location>
</feature>
<keyword evidence="4 5" id="KW-0472">Membrane</keyword>
<dbReference type="InterPro" id="IPR052964">
    <property type="entry name" value="Sporulation_signal_mat"/>
</dbReference>
<dbReference type="SMART" id="SM00752">
    <property type="entry name" value="HTTM"/>
    <property type="match status" value="1"/>
</dbReference>
<proteinExistence type="predicted"/>
<keyword evidence="2 5" id="KW-0812">Transmembrane</keyword>
<sequence>MVAEAQKSKSLIKTRSKLEELFGLDLRSLALFRIGIALLLLTDLFIRSGDLVAHYTDAGVLPRSLLTEELWKPGYWSIHAISGQPLVQALIFLIAGGMALALLVGYQTRLAAIASWALVVSLHNRNPALIFAADDVLRALLFWCMFLPLGAYYSIERALNTSPKPLPKRVLSGATLALTLQICFVYWFSAAFKTTSPIWWPQGNAVYYALSFDQYATHFGQFLLKFPPLLTFFTLSTLWLEWIGPLFLFVPFRTTWFRCATILTFISLHIGFGLSLQIGIFPVLSVFCWLVFIPSEVWDSWGKRLYTPERAGLRIYYDSECGFCKKVVHLLRTFLLLPNIPLLMAQEDPTIFADMQTYNSWVVVDWQERRHYKFEAIAYICSLSPVFKFLTPVLRWRPVMSVGTKFYETVASNRRTAGKFTKPLKFRPIEVRSPRPLNLITLLLFAYTFIWNLRSFAPEVFNRRTLNSVDWISRVTRLDQSWSIFAPSPPRDDGWYVIPGQLADGTQVDLLKDGSAVSYEKPTVQTRNAIYHNMQWRTYFINLNRGIGKKLYPYYGEYLCRRWNGRHQGLKQLKNFEIHFINEKTVPRGQTQPVDQKTTWQQSCS</sequence>
<evidence type="ECO:0000313" key="7">
    <source>
        <dbReference type="EMBL" id="MEP0815643.1"/>
    </source>
</evidence>
<gene>
    <name evidence="7" type="ORF">NC998_00865</name>
</gene>
<feature type="transmembrane region" description="Helical" evidence="5">
    <location>
        <begin position="229"/>
        <end position="250"/>
    </location>
</feature>
<evidence type="ECO:0000256" key="5">
    <source>
        <dbReference type="SAM" id="Phobius"/>
    </source>
</evidence>
<feature type="transmembrane region" description="Helical" evidence="5">
    <location>
        <begin position="86"/>
        <end position="106"/>
    </location>
</feature>
<dbReference type="PANTHER" id="PTHR39535">
    <property type="entry name" value="SPORULATION-DELAYING PROTEIN SDPB"/>
    <property type="match status" value="1"/>
</dbReference>
<feature type="transmembrane region" description="Helical" evidence="5">
    <location>
        <begin position="21"/>
        <end position="41"/>
    </location>
</feature>
<dbReference type="InterPro" id="IPR007263">
    <property type="entry name" value="DCC1-like"/>
</dbReference>
<dbReference type="Proteomes" id="UP001464891">
    <property type="component" value="Unassembled WGS sequence"/>
</dbReference>
<feature type="domain" description="HTTM-like" evidence="6">
    <location>
        <begin position="21"/>
        <end position="297"/>
    </location>
</feature>
<evidence type="ECO:0000313" key="8">
    <source>
        <dbReference type="Proteomes" id="UP001464891"/>
    </source>
</evidence>
<accession>A0ABV0J1J4</accession>
<comment type="caution">
    <text evidence="7">The sequence shown here is derived from an EMBL/GenBank/DDBJ whole genome shotgun (WGS) entry which is preliminary data.</text>
</comment>
<protein>
    <submittedName>
        <fullName evidence="7">DCC1-like thiol-disulfide oxidoreductase family protein</fullName>
    </submittedName>
</protein>
<name>A0ABV0J1J4_9CYAN</name>
<evidence type="ECO:0000256" key="1">
    <source>
        <dbReference type="ARBA" id="ARBA00004127"/>
    </source>
</evidence>
<dbReference type="PANTHER" id="PTHR39535:SF2">
    <property type="entry name" value="HTTM DOMAIN-CONTAINING PROTEIN"/>
    <property type="match status" value="1"/>
</dbReference>
<evidence type="ECO:0000256" key="4">
    <source>
        <dbReference type="ARBA" id="ARBA00023136"/>
    </source>
</evidence>
<feature type="transmembrane region" description="Helical" evidence="5">
    <location>
        <begin position="171"/>
        <end position="192"/>
    </location>
</feature>
<dbReference type="Pfam" id="PF04134">
    <property type="entry name" value="DCC1-like"/>
    <property type="match status" value="1"/>
</dbReference>
<evidence type="ECO:0000256" key="2">
    <source>
        <dbReference type="ARBA" id="ARBA00022692"/>
    </source>
</evidence>
<evidence type="ECO:0000256" key="3">
    <source>
        <dbReference type="ARBA" id="ARBA00022989"/>
    </source>
</evidence>
<comment type="subcellular location">
    <subcellularLocation>
        <location evidence="1">Endomembrane system</location>
        <topology evidence="1">Multi-pass membrane protein</topology>
    </subcellularLocation>
</comment>
<keyword evidence="8" id="KW-1185">Reference proteome</keyword>
<dbReference type="InterPro" id="IPR011020">
    <property type="entry name" value="HTTM-like"/>
</dbReference>
<keyword evidence="3 5" id="KW-1133">Transmembrane helix</keyword>